<dbReference type="InterPro" id="IPR000683">
    <property type="entry name" value="Gfo/Idh/MocA-like_OxRdtase_N"/>
</dbReference>
<dbReference type="InterPro" id="IPR048477">
    <property type="entry name" value="YceM-like_C"/>
</dbReference>
<dbReference type="Pfam" id="PF21378">
    <property type="entry name" value="YceM-like_C"/>
    <property type="match status" value="1"/>
</dbReference>
<feature type="domain" description="Gfo/Idh/MocA-like oxidoreductase N-terminal" evidence="1">
    <location>
        <begin position="5"/>
        <end position="121"/>
    </location>
</feature>
<feature type="domain" description="YceM-like C-terminal" evidence="2">
    <location>
        <begin position="127"/>
        <end position="244"/>
    </location>
</feature>
<sequence length="304" mass="34689">MNQPKVGMIGLGSIAQKVYLPLLSIEKNWKLVGAYSPTKSKRDELCRQYRIESFNDMDSLLTACDAIFVHSSTDTHYEIVEKALQMGKDVYVDKPLAATVEQAKRLVELSNQLNRKLMVGFNRRFAPLYVEAKQKMSEVAWIRIEKHRINGIYPNHTYDFTLLDSYLHLVDTARWLGATSISDGIIQKTGNNQLLYTQHNMKSGKYLITTSMHRKAGTNLEQLEIVSTGSIMRVKNLDIMEIEAGDGIQIKSSDSWESILKRRGFEGAVNHFIDCLIHDHEPIVNGWEGLQSQQWVEQMVRKNG</sequence>
<dbReference type="Gene3D" id="3.30.360.10">
    <property type="entry name" value="Dihydrodipicolinate Reductase, domain 2"/>
    <property type="match status" value="1"/>
</dbReference>
<evidence type="ECO:0000259" key="2">
    <source>
        <dbReference type="Pfam" id="PF21378"/>
    </source>
</evidence>
<reference evidence="3 4" key="1">
    <citation type="submission" date="2016-10" db="EMBL/GenBank/DDBJ databases">
        <authorList>
            <person name="de Groot N.N."/>
        </authorList>
    </citation>
    <scope>NUCLEOTIDE SEQUENCE [LARGE SCALE GENOMIC DNA]</scope>
    <source>
        <strain evidence="3 4">DSM 44778</strain>
    </source>
</reference>
<accession>A0A1I3U0S9</accession>
<name>A0A1I3U0S9_9BACL</name>
<dbReference type="Proteomes" id="UP000199545">
    <property type="component" value="Unassembled WGS sequence"/>
</dbReference>
<evidence type="ECO:0000259" key="1">
    <source>
        <dbReference type="Pfam" id="PF01408"/>
    </source>
</evidence>
<dbReference type="OrthoDB" id="9815825at2"/>
<gene>
    <name evidence="3" type="ORF">SAMN05421852_12026</name>
</gene>
<dbReference type="SUPFAM" id="SSF51735">
    <property type="entry name" value="NAD(P)-binding Rossmann-fold domains"/>
    <property type="match status" value="1"/>
</dbReference>
<dbReference type="InterPro" id="IPR036291">
    <property type="entry name" value="NAD(P)-bd_dom_sf"/>
</dbReference>
<dbReference type="PANTHER" id="PTHR43708:SF4">
    <property type="entry name" value="OXIDOREDUCTASE YCEM-RELATED"/>
    <property type="match status" value="1"/>
</dbReference>
<organism evidence="3 4">
    <name type="scientific">Thermoflavimicrobium dichotomicum</name>
    <dbReference type="NCBI Taxonomy" id="46223"/>
    <lineage>
        <taxon>Bacteria</taxon>
        <taxon>Bacillati</taxon>
        <taxon>Bacillota</taxon>
        <taxon>Bacilli</taxon>
        <taxon>Bacillales</taxon>
        <taxon>Thermoactinomycetaceae</taxon>
        <taxon>Thermoflavimicrobium</taxon>
    </lineage>
</organism>
<dbReference type="GO" id="GO:0000166">
    <property type="term" value="F:nucleotide binding"/>
    <property type="evidence" value="ECO:0007669"/>
    <property type="project" value="InterPro"/>
</dbReference>
<dbReference type="RefSeq" id="WP_093231309.1">
    <property type="nucleotide sequence ID" value="NZ_FORR01000020.1"/>
</dbReference>
<dbReference type="PANTHER" id="PTHR43708">
    <property type="entry name" value="CONSERVED EXPRESSED OXIDOREDUCTASE (EUROFUNG)"/>
    <property type="match status" value="1"/>
</dbReference>
<dbReference type="InterPro" id="IPR051317">
    <property type="entry name" value="Gfo/Idh/MocA_oxidoreduct"/>
</dbReference>
<evidence type="ECO:0000313" key="3">
    <source>
        <dbReference type="EMBL" id="SFJ75391.1"/>
    </source>
</evidence>
<dbReference type="Pfam" id="PF01408">
    <property type="entry name" value="GFO_IDH_MocA"/>
    <property type="match status" value="1"/>
</dbReference>
<evidence type="ECO:0000313" key="4">
    <source>
        <dbReference type="Proteomes" id="UP000199545"/>
    </source>
</evidence>
<protein>
    <submittedName>
        <fullName evidence="3">Virulence factor</fullName>
    </submittedName>
</protein>
<dbReference type="EMBL" id="FORR01000020">
    <property type="protein sequence ID" value="SFJ75391.1"/>
    <property type="molecule type" value="Genomic_DNA"/>
</dbReference>
<proteinExistence type="predicted"/>
<dbReference type="SUPFAM" id="SSF55347">
    <property type="entry name" value="Glyceraldehyde-3-phosphate dehydrogenase-like, C-terminal domain"/>
    <property type="match status" value="1"/>
</dbReference>
<dbReference type="AlphaFoldDB" id="A0A1I3U0S9"/>
<dbReference type="STRING" id="46223.SAMN05421852_12026"/>
<keyword evidence="4" id="KW-1185">Reference proteome</keyword>
<dbReference type="Gene3D" id="3.40.50.720">
    <property type="entry name" value="NAD(P)-binding Rossmann-like Domain"/>
    <property type="match status" value="1"/>
</dbReference>